<sequence length="81" mass="8955">MHILGLFQRHRLGVAACAYNNPMTSRQLKAACHYTANTAHSDYCNRCALSHLKLLSGSNRIPAMRGDAIWVGKVWSAATQK</sequence>
<reference evidence="1 2" key="1">
    <citation type="submission" date="2020-04" db="EMBL/GenBank/DDBJ databases">
        <authorList>
            <person name="De Canck E."/>
        </authorList>
    </citation>
    <scope>NUCLEOTIDE SEQUENCE [LARGE SCALE GENOMIC DNA]</scope>
    <source>
        <strain evidence="1 2">LMG 29739</strain>
    </source>
</reference>
<organism evidence="1 2">
    <name type="scientific">Paraburkholderia solisilvae</name>
    <dbReference type="NCBI Taxonomy" id="624376"/>
    <lineage>
        <taxon>Bacteria</taxon>
        <taxon>Pseudomonadati</taxon>
        <taxon>Pseudomonadota</taxon>
        <taxon>Betaproteobacteria</taxon>
        <taxon>Burkholderiales</taxon>
        <taxon>Burkholderiaceae</taxon>
        <taxon>Paraburkholderia</taxon>
    </lineage>
</organism>
<dbReference type="EMBL" id="CADIKF010000012">
    <property type="protein sequence ID" value="CAB3754622.1"/>
    <property type="molecule type" value="Genomic_DNA"/>
</dbReference>
<proteinExistence type="predicted"/>
<evidence type="ECO:0000313" key="2">
    <source>
        <dbReference type="Proteomes" id="UP000494329"/>
    </source>
</evidence>
<gene>
    <name evidence="1" type="ORF">LMG29739_01976</name>
</gene>
<name>A0A6J5DN41_9BURK</name>
<protein>
    <submittedName>
        <fullName evidence="1">Uncharacterized protein</fullName>
    </submittedName>
</protein>
<accession>A0A6J5DN41</accession>
<dbReference type="AlphaFoldDB" id="A0A6J5DN41"/>
<dbReference type="Proteomes" id="UP000494329">
    <property type="component" value="Unassembled WGS sequence"/>
</dbReference>
<evidence type="ECO:0000313" key="1">
    <source>
        <dbReference type="EMBL" id="CAB3754622.1"/>
    </source>
</evidence>
<keyword evidence="2" id="KW-1185">Reference proteome</keyword>